<protein>
    <submittedName>
        <fullName evidence="1">Uncharacterized protein</fullName>
    </submittedName>
</protein>
<keyword evidence="2" id="KW-1185">Reference proteome</keyword>
<proteinExistence type="predicted"/>
<comment type="caution">
    <text evidence="1">The sequence shown here is derived from an EMBL/GenBank/DDBJ whole genome shotgun (WGS) entry which is preliminary data.</text>
</comment>
<dbReference type="Proteomes" id="UP001060215">
    <property type="component" value="Chromosome 3"/>
</dbReference>
<evidence type="ECO:0000313" key="2">
    <source>
        <dbReference type="Proteomes" id="UP001060215"/>
    </source>
</evidence>
<accession>A0ACC0IW99</accession>
<name>A0ACC0IW99_9ERIC</name>
<sequence length="124" mass="13755">MRKQIELVQTRTPIKRMKIVPEIEATEIDLCDIQDDLGHSLCADINSQETVSFVHCDITNESDNQNVADTAIAKHGKLDIMFNNASISDKIGPRIVAADCEDFKRVFDVNFFGAFLGANTLLGL</sequence>
<evidence type="ECO:0000313" key="1">
    <source>
        <dbReference type="EMBL" id="KAI8028451.1"/>
    </source>
</evidence>
<organism evidence="1 2">
    <name type="scientific">Camellia lanceoleosa</name>
    <dbReference type="NCBI Taxonomy" id="1840588"/>
    <lineage>
        <taxon>Eukaryota</taxon>
        <taxon>Viridiplantae</taxon>
        <taxon>Streptophyta</taxon>
        <taxon>Embryophyta</taxon>
        <taxon>Tracheophyta</taxon>
        <taxon>Spermatophyta</taxon>
        <taxon>Magnoliopsida</taxon>
        <taxon>eudicotyledons</taxon>
        <taxon>Gunneridae</taxon>
        <taxon>Pentapetalae</taxon>
        <taxon>asterids</taxon>
        <taxon>Ericales</taxon>
        <taxon>Theaceae</taxon>
        <taxon>Camellia</taxon>
    </lineage>
</organism>
<dbReference type="EMBL" id="CM045760">
    <property type="protein sequence ID" value="KAI8028451.1"/>
    <property type="molecule type" value="Genomic_DNA"/>
</dbReference>
<reference evidence="1 2" key="1">
    <citation type="journal article" date="2022" name="Plant J.">
        <title>Chromosome-level genome of Camellia lanceoleosa provides a valuable resource for understanding genome evolution and self-incompatibility.</title>
        <authorList>
            <person name="Gong W."/>
            <person name="Xiao S."/>
            <person name="Wang L."/>
            <person name="Liao Z."/>
            <person name="Chang Y."/>
            <person name="Mo W."/>
            <person name="Hu G."/>
            <person name="Li W."/>
            <person name="Zhao G."/>
            <person name="Zhu H."/>
            <person name="Hu X."/>
            <person name="Ji K."/>
            <person name="Xiang X."/>
            <person name="Song Q."/>
            <person name="Yuan D."/>
            <person name="Jin S."/>
            <person name="Zhang L."/>
        </authorList>
    </citation>
    <scope>NUCLEOTIDE SEQUENCE [LARGE SCALE GENOMIC DNA]</scope>
    <source>
        <strain evidence="1">SQ_2022a</strain>
    </source>
</reference>
<gene>
    <name evidence="1" type="ORF">LOK49_LG02G00881</name>
</gene>